<dbReference type="SUPFAM" id="SSF52402">
    <property type="entry name" value="Adenine nucleotide alpha hydrolases-like"/>
    <property type="match status" value="1"/>
</dbReference>
<dbReference type="InterPro" id="IPR014729">
    <property type="entry name" value="Rossmann-like_a/b/a_fold"/>
</dbReference>
<gene>
    <name evidence="8 10" type="primary">tilS</name>
    <name evidence="10" type="ORF">KS407_11255</name>
</gene>
<evidence type="ECO:0000259" key="9">
    <source>
        <dbReference type="SMART" id="SM00977"/>
    </source>
</evidence>
<dbReference type="Gene3D" id="3.30.465.60">
    <property type="match status" value="1"/>
</dbReference>
<name>A0ABS6JTW5_9BACI</name>
<dbReference type="RefSeq" id="WP_140355068.1">
    <property type="nucleotide sequence ID" value="NZ_JAHQCR010000046.1"/>
</dbReference>
<proteinExistence type="inferred from homology"/>
<organism evidence="10 11">
    <name type="scientific">Evansella alkalicola</name>
    <dbReference type="NCBI Taxonomy" id="745819"/>
    <lineage>
        <taxon>Bacteria</taxon>
        <taxon>Bacillati</taxon>
        <taxon>Bacillota</taxon>
        <taxon>Bacilli</taxon>
        <taxon>Bacillales</taxon>
        <taxon>Bacillaceae</taxon>
        <taxon>Evansella</taxon>
    </lineage>
</organism>
<feature type="domain" description="Lysidine-tRNA(Ile) synthetase C-terminal" evidence="9">
    <location>
        <begin position="390"/>
        <end position="464"/>
    </location>
</feature>
<comment type="similarity">
    <text evidence="8">Belongs to the tRNA(Ile)-lysidine synthase family.</text>
</comment>
<comment type="function">
    <text evidence="8">Ligates lysine onto the cytidine present at position 34 of the AUA codon-specific tRNA(Ile) that contains the anticodon CAU, in an ATP-dependent manner. Cytidine is converted to lysidine, thus changing the amino acid specificity of the tRNA from methionine to isoleucine.</text>
</comment>
<dbReference type="InterPro" id="IPR012795">
    <property type="entry name" value="tRNA_Ile_lys_synt_N"/>
</dbReference>
<evidence type="ECO:0000256" key="2">
    <source>
        <dbReference type="ARBA" id="ARBA00022490"/>
    </source>
</evidence>
<comment type="caution">
    <text evidence="10">The sequence shown here is derived from an EMBL/GenBank/DDBJ whole genome shotgun (WGS) entry which is preliminary data.</text>
</comment>
<comment type="domain">
    <text evidence="8">The N-terminal region contains the highly conserved SGGXDS motif, predicted to be a P-loop motif involved in ATP binding.</text>
</comment>
<dbReference type="PANTHER" id="PTHR43033:SF1">
    <property type="entry name" value="TRNA(ILE)-LYSIDINE SYNTHASE-RELATED"/>
    <property type="match status" value="1"/>
</dbReference>
<evidence type="ECO:0000256" key="1">
    <source>
        <dbReference type="ARBA" id="ARBA00004496"/>
    </source>
</evidence>
<dbReference type="InterPro" id="IPR011063">
    <property type="entry name" value="TilS/TtcA_N"/>
</dbReference>
<dbReference type="PANTHER" id="PTHR43033">
    <property type="entry name" value="TRNA(ILE)-LYSIDINE SYNTHASE-RELATED"/>
    <property type="match status" value="1"/>
</dbReference>
<evidence type="ECO:0000313" key="11">
    <source>
        <dbReference type="Proteomes" id="UP000790580"/>
    </source>
</evidence>
<evidence type="ECO:0000256" key="7">
    <source>
        <dbReference type="ARBA" id="ARBA00048539"/>
    </source>
</evidence>
<evidence type="ECO:0000313" key="10">
    <source>
        <dbReference type="EMBL" id="MBU9722012.1"/>
    </source>
</evidence>
<dbReference type="NCBIfam" id="TIGR02433">
    <property type="entry name" value="lysidine_TilS_C"/>
    <property type="match status" value="1"/>
</dbReference>
<dbReference type="SMART" id="SM00977">
    <property type="entry name" value="TilS_C"/>
    <property type="match status" value="1"/>
</dbReference>
<dbReference type="CDD" id="cd01992">
    <property type="entry name" value="TilS_N"/>
    <property type="match status" value="1"/>
</dbReference>
<dbReference type="Pfam" id="PF11734">
    <property type="entry name" value="TilS_C"/>
    <property type="match status" value="1"/>
</dbReference>
<keyword evidence="5 8" id="KW-0547">Nucleotide-binding</keyword>
<protein>
    <recommendedName>
        <fullName evidence="8">tRNA(Ile)-lysidine synthase</fullName>
        <ecNumber evidence="8">6.3.4.19</ecNumber>
    </recommendedName>
    <alternativeName>
        <fullName evidence="8">tRNA(Ile)-2-lysyl-cytidine synthase</fullName>
    </alternativeName>
    <alternativeName>
        <fullName evidence="8">tRNA(Ile)-lysidine synthetase</fullName>
    </alternativeName>
</protein>
<comment type="catalytic activity">
    <reaction evidence="7 8">
        <text>cytidine(34) in tRNA(Ile2) + L-lysine + ATP = lysidine(34) in tRNA(Ile2) + AMP + diphosphate + H(+)</text>
        <dbReference type="Rhea" id="RHEA:43744"/>
        <dbReference type="Rhea" id="RHEA-COMP:10625"/>
        <dbReference type="Rhea" id="RHEA-COMP:10670"/>
        <dbReference type="ChEBI" id="CHEBI:15378"/>
        <dbReference type="ChEBI" id="CHEBI:30616"/>
        <dbReference type="ChEBI" id="CHEBI:32551"/>
        <dbReference type="ChEBI" id="CHEBI:33019"/>
        <dbReference type="ChEBI" id="CHEBI:82748"/>
        <dbReference type="ChEBI" id="CHEBI:83665"/>
        <dbReference type="ChEBI" id="CHEBI:456215"/>
        <dbReference type="EC" id="6.3.4.19"/>
    </reaction>
</comment>
<dbReference type="EC" id="6.3.4.19" evidence="8"/>
<comment type="subcellular location">
    <subcellularLocation>
        <location evidence="1 8">Cytoplasm</location>
    </subcellularLocation>
</comment>
<dbReference type="HAMAP" id="MF_01161">
    <property type="entry name" value="tRNA_Ile_lys_synt"/>
    <property type="match status" value="1"/>
</dbReference>
<reference evidence="10 11" key="1">
    <citation type="submission" date="2021-06" db="EMBL/GenBank/DDBJ databases">
        <title>Bacillus sp. RD4P76, an endophyte from a halophyte.</title>
        <authorList>
            <person name="Sun J.-Q."/>
        </authorList>
    </citation>
    <scope>NUCLEOTIDE SEQUENCE [LARGE SCALE GENOMIC DNA]</scope>
    <source>
        <strain evidence="10 11">JCM 17098</strain>
    </source>
</reference>
<evidence type="ECO:0000256" key="4">
    <source>
        <dbReference type="ARBA" id="ARBA00022694"/>
    </source>
</evidence>
<feature type="binding site" evidence="8">
    <location>
        <begin position="34"/>
        <end position="39"/>
    </location>
    <ligand>
        <name>ATP</name>
        <dbReference type="ChEBI" id="CHEBI:30616"/>
    </ligand>
</feature>
<keyword evidence="4 8" id="KW-0819">tRNA processing</keyword>
<dbReference type="InterPro" id="IPR012094">
    <property type="entry name" value="tRNA_Ile_lys_synt"/>
</dbReference>
<keyword evidence="2 8" id="KW-0963">Cytoplasm</keyword>
<sequence length="475" mass="54289">MGKGLVIDMNQTVEQFIKKHNLIEEDDHIIVGVSGGVDSMALLHYLSSSFPNQITVAHVEHGLRGKASVEDMEFVKIYCGKKGIPFFYHQPDVVKLMKEKGYSTQEAARECRYSWFHSLMKQFKANKLAVAHHGDDQIETVLMRQVRGSLTGLQGIPVKRKISDGFIIRPFLCVSKKDIIDYCSDNGVTYREDESNYKDTYQRNRFRKVLPFLKEENPKVHQSFQRQSEWIQEDNRLLELMAKKEIETVIIKKNQNNIQLSIDGFLSIPTPLQRRGLHLILNYLSPDAEHFLNGIHVDDMITLMEKQFPSGMIHLPKGIVVEKSYNRCLITKESGKKEADCEDKKVLIPIPGLVHWKTGKITSTIHKNEETGSNGDAIFFADAKAIDFPLYVRSRRHGDRISPLGLKGSSKKIKSIFIDAKIPKAERETWPIVTDANGQVIWIPFLKRSEIGKVTAQTEEVITLVFNKDDENIKR</sequence>
<evidence type="ECO:0000256" key="5">
    <source>
        <dbReference type="ARBA" id="ARBA00022741"/>
    </source>
</evidence>
<dbReference type="InterPro" id="IPR012796">
    <property type="entry name" value="Lysidine-tRNA-synth_C"/>
</dbReference>
<keyword evidence="11" id="KW-1185">Reference proteome</keyword>
<dbReference type="SUPFAM" id="SSF56037">
    <property type="entry name" value="PheT/TilS domain"/>
    <property type="match status" value="1"/>
</dbReference>
<dbReference type="Pfam" id="PF01171">
    <property type="entry name" value="ATP_bind_3"/>
    <property type="match status" value="1"/>
</dbReference>
<evidence type="ECO:0000256" key="6">
    <source>
        <dbReference type="ARBA" id="ARBA00022840"/>
    </source>
</evidence>
<dbReference type="GO" id="GO:0032267">
    <property type="term" value="F:tRNA(Ile)-lysidine synthase activity"/>
    <property type="evidence" value="ECO:0007669"/>
    <property type="project" value="UniProtKB-EC"/>
</dbReference>
<dbReference type="NCBIfam" id="TIGR02432">
    <property type="entry name" value="lysidine_TilS_N"/>
    <property type="match status" value="1"/>
</dbReference>
<dbReference type="Proteomes" id="UP000790580">
    <property type="component" value="Unassembled WGS sequence"/>
</dbReference>
<keyword evidence="6 8" id="KW-0067">ATP-binding</keyword>
<keyword evidence="3 8" id="KW-0436">Ligase</keyword>
<dbReference type="Gene3D" id="3.40.50.620">
    <property type="entry name" value="HUPs"/>
    <property type="match status" value="1"/>
</dbReference>
<accession>A0ABS6JTW5</accession>
<dbReference type="EMBL" id="JAHQCR010000046">
    <property type="protein sequence ID" value="MBU9722012.1"/>
    <property type="molecule type" value="Genomic_DNA"/>
</dbReference>
<dbReference type="SUPFAM" id="SSF82829">
    <property type="entry name" value="MesJ substrate recognition domain-like"/>
    <property type="match status" value="1"/>
</dbReference>
<evidence type="ECO:0000256" key="3">
    <source>
        <dbReference type="ARBA" id="ARBA00022598"/>
    </source>
</evidence>
<evidence type="ECO:0000256" key="8">
    <source>
        <dbReference type="HAMAP-Rule" id="MF_01161"/>
    </source>
</evidence>